<keyword evidence="4" id="KW-1185">Reference proteome</keyword>
<evidence type="ECO:0008006" key="5">
    <source>
        <dbReference type="Google" id="ProtNLM"/>
    </source>
</evidence>
<feature type="transmembrane region" description="Helical" evidence="2">
    <location>
        <begin position="28"/>
        <end position="47"/>
    </location>
</feature>
<accession>A0A2S7U4T1</accession>
<evidence type="ECO:0000256" key="2">
    <source>
        <dbReference type="SAM" id="Phobius"/>
    </source>
</evidence>
<dbReference type="RefSeq" id="WP_105043940.1">
    <property type="nucleotide sequence ID" value="NZ_MQWA01000001.1"/>
</dbReference>
<feature type="transmembrane region" description="Helical" evidence="2">
    <location>
        <begin position="53"/>
        <end position="74"/>
    </location>
</feature>
<reference evidence="3 4" key="1">
    <citation type="submission" date="2016-12" db="EMBL/GenBank/DDBJ databases">
        <title>Study of bacterial adaptation to deep sea.</title>
        <authorList>
            <person name="Song J."/>
            <person name="Yoshizawa S."/>
            <person name="Kogure K."/>
        </authorList>
    </citation>
    <scope>NUCLEOTIDE SEQUENCE [LARGE SCALE GENOMIC DNA]</scope>
    <source>
        <strain evidence="3 4">SAORIC-165</strain>
    </source>
</reference>
<evidence type="ECO:0000256" key="1">
    <source>
        <dbReference type="SAM" id="MobiDB-lite"/>
    </source>
</evidence>
<proteinExistence type="predicted"/>
<dbReference type="Proteomes" id="UP000239907">
    <property type="component" value="Unassembled WGS sequence"/>
</dbReference>
<evidence type="ECO:0000313" key="3">
    <source>
        <dbReference type="EMBL" id="PQJ29441.1"/>
    </source>
</evidence>
<keyword evidence="2" id="KW-0472">Membrane</keyword>
<keyword evidence="2" id="KW-1133">Transmembrane helix</keyword>
<gene>
    <name evidence="3" type="ORF">BSZ32_13720</name>
</gene>
<comment type="caution">
    <text evidence="3">The sequence shown here is derived from an EMBL/GenBank/DDBJ whole genome shotgun (WGS) entry which is preliminary data.</text>
</comment>
<dbReference type="EMBL" id="MQWA01000001">
    <property type="protein sequence ID" value="PQJ29441.1"/>
    <property type="molecule type" value="Genomic_DNA"/>
</dbReference>
<organism evidence="3 4">
    <name type="scientific">Rubritalea profundi</name>
    <dbReference type="NCBI Taxonomy" id="1658618"/>
    <lineage>
        <taxon>Bacteria</taxon>
        <taxon>Pseudomonadati</taxon>
        <taxon>Verrucomicrobiota</taxon>
        <taxon>Verrucomicrobiia</taxon>
        <taxon>Verrucomicrobiales</taxon>
        <taxon>Rubritaleaceae</taxon>
        <taxon>Rubritalea</taxon>
    </lineage>
</organism>
<feature type="compositionally biased region" description="Low complexity" evidence="1">
    <location>
        <begin position="1420"/>
        <end position="1431"/>
    </location>
</feature>
<sequence length="1500" mass="165612">MSQENSQTNLEPRLRAVWKRTQRKHLSAGFLAVFRWAIPLFLLGILIDRMAYMPSAGRTIILAIILGVSLYKAWQNGWRSLRPFNATRTAFEVEEQHGGLESLLVTAVQFRESKMAGGASASLMEATCIKAEGTAEDLKPAKIVNFGSLKKPLYLASACAAIVLIFSVINAPFLAAGLARIFTPWTQIAYPTKTKLDLKTKDLVVKEGDSAKIVIGVSGVVPDTAKFYLRTDDGDPREIELEVTEGNCEYTLASASRNFSYRIKAGDTRSDWHQVRVIPAPRIENVKVDLEFPSYLEREQETVEALTLTVPQATKLHWKITLDRPILEAVLNRDGAEPLPLQVTNGGRQVVIAEEVNASRGYSFSWIEKEHGFDFTSPRYYLQVATDQAPRIELTEPKSNIVAMIGRPLNLSARVQDDHGIGSTVIAYRVNQLDEVSVKINLPSEKNQGEQAIDWDYRKALPDLKVGDTLSFTMEVSDRYPGEKGPHVVRSDTRRMTFLSKRAYLRQIRKKKDSLLSRVQTIYRQQRAAFDSVRMLEPGTDTYMQTCQVEAIRQAMVRDQLTEIASQVKLLIDDMAANKVADALEGESLELVRTALLDIADTHLADAASRLRHQSGVAAGNTQELPDPSSAAHAVNTAARELGSIVLLRSIDMAQEVYAREARMLAQIQADLRWRTVQSKSAEAATALSKEQEQVAQWTHRLIADLQNGMRYEKRPLAVLRLAQSLKNLQKIKTEERMRQAASLITQGQPKQAELLQAELVTNLLDAEFSVRLTGAYSTLIKTRDQMRIIAKVQAMLIQQCADMSAPDFKDRSSEAAQAQNKLRERLLTLLLPTVPAPRSELFDETFPQAPPVRALLKDADLAMAQALKQFAAGQQDAAIAEQRKAEQSLTDLTKLVERWSVELGIQTLGLSTIVANSAERLSLIEEYEAKLVALLEKTDTAAADDQKVDTLVEDQLLLEQELATFNSDLVKLNQSTPDLDIPPLLSRTVRAQKAMEMAVAALKANNADQAITHQEQAADILAEAYAIVTTQNDQLGLLQSLLMFQRSVGYANGYMGDIVAELWDQIAATKALKSDDASAILPLFAHLRRCMDDVAPLLDLVAQRVDAGTPLTFAVADLEDAVLSLEDGDKVDALDAQDVSAESLGKVHSLVKAMKSQTGYVAEIVEFLHASVADTATLEYQQDELMRKAQSAKPDQLKALAEEQRKLLAKAEKNGQILESVTGGIPSYSVFVKRAKDKHKGTRELVLPKEMPAYAEPAKLMREALTRLESKDPAATTQMELAVAALKENSESLFTVISMLHGLPDIEIVTHTDPDVARLVDVLALASAHKVLFRDTNATAQPELKAMAPRQRELVALSQKLAQVGEPHPMLKNASTQLAAAATAIESSDKETIKRTQALAMQTLRHFIIEQALLLETATPPSSASPADPDAGGEGSDGDPEFKAGFINEFVSGEAPKDKRAGWNVRADRNRAALNQNFARELPLEYRGLLKNYYERVAE</sequence>
<dbReference type="OrthoDB" id="221492at2"/>
<keyword evidence="2" id="KW-0812">Transmembrane</keyword>
<feature type="region of interest" description="Disordered" evidence="1">
    <location>
        <begin position="1420"/>
        <end position="1444"/>
    </location>
</feature>
<name>A0A2S7U4T1_9BACT</name>
<protein>
    <recommendedName>
        <fullName evidence="5">DUF4175 family protein</fullName>
    </recommendedName>
</protein>
<feature type="transmembrane region" description="Helical" evidence="2">
    <location>
        <begin position="153"/>
        <end position="174"/>
    </location>
</feature>
<evidence type="ECO:0000313" key="4">
    <source>
        <dbReference type="Proteomes" id="UP000239907"/>
    </source>
</evidence>